<organism evidence="2 3">
    <name type="scientific">Odynerus spinipes</name>
    <dbReference type="NCBI Taxonomy" id="1348599"/>
    <lineage>
        <taxon>Eukaryota</taxon>
        <taxon>Metazoa</taxon>
        <taxon>Ecdysozoa</taxon>
        <taxon>Arthropoda</taxon>
        <taxon>Hexapoda</taxon>
        <taxon>Insecta</taxon>
        <taxon>Pterygota</taxon>
        <taxon>Neoptera</taxon>
        <taxon>Endopterygota</taxon>
        <taxon>Hymenoptera</taxon>
        <taxon>Apocrita</taxon>
        <taxon>Aculeata</taxon>
        <taxon>Vespoidea</taxon>
        <taxon>Vespidae</taxon>
        <taxon>Eumeninae</taxon>
        <taxon>Odynerus</taxon>
    </lineage>
</organism>
<protein>
    <submittedName>
        <fullName evidence="2">Uncharacterized protein</fullName>
    </submittedName>
</protein>
<keyword evidence="3" id="KW-1185">Reference proteome</keyword>
<evidence type="ECO:0000313" key="2">
    <source>
        <dbReference type="EMBL" id="KAK2586218.1"/>
    </source>
</evidence>
<feature type="compositionally biased region" description="Polar residues" evidence="1">
    <location>
        <begin position="97"/>
        <end position="110"/>
    </location>
</feature>
<feature type="region of interest" description="Disordered" evidence="1">
    <location>
        <begin position="36"/>
        <end position="63"/>
    </location>
</feature>
<feature type="region of interest" description="Disordered" evidence="1">
    <location>
        <begin position="436"/>
        <end position="460"/>
    </location>
</feature>
<feature type="region of interest" description="Disordered" evidence="1">
    <location>
        <begin position="253"/>
        <end position="287"/>
    </location>
</feature>
<evidence type="ECO:0000313" key="3">
    <source>
        <dbReference type="Proteomes" id="UP001258017"/>
    </source>
</evidence>
<feature type="compositionally biased region" description="Acidic residues" evidence="1">
    <location>
        <begin position="170"/>
        <end position="185"/>
    </location>
</feature>
<accession>A0AAD9VT93</accession>
<sequence length="460" mass="53111">MQQTEKHRTQKPSWPTKYQADVRDLSDAQWKYLHKHNLIAPPNKSNRRQPGATAEPPPNYHIPINAYKQQKHHSCASPTHAKYATMPSAEPHRWAAHSQTRAPRNKIYTTNNNNVAVVRKPIYKNELEDEENLRYADEELGNFTEDNAEEEVVEEVDEDPEETVASVDKDYEEQEADDEIDEESDSPLQLRSQKLQRRLKKEGASQEQQRLRLAKQQDPRKHRIQEYVQNTYEGHPLRRRYYHDAEDPDVTEVYSEEELIRPPTPPKNSVRRSATNHHQHWTPIRSSSDRYDTIASFNQSVRRPRPRPEIETFLHSENNAKKCIRCGAPSGSKVSTTSKKNNCRFQEYPSYLMKEIIGDDIDVVDKILCGQCNVRHNTEDVGTSYGLSRAAAVQSLKPRRSKGSKGIYEVSEEVQVADECPNDYITSRYSRDSANIVREKTRHSAPATRGPVRLSSRYDA</sequence>
<name>A0AAD9VT93_9HYME</name>
<evidence type="ECO:0000256" key="1">
    <source>
        <dbReference type="SAM" id="MobiDB-lite"/>
    </source>
</evidence>
<reference evidence="2" key="2">
    <citation type="journal article" date="2023" name="Commun. Biol.">
        <title>Intrasexual cuticular hydrocarbon dimorphism in a wasp sheds light on hydrocarbon biosynthesis genes in Hymenoptera.</title>
        <authorList>
            <person name="Moris V.C."/>
            <person name="Podsiadlowski L."/>
            <person name="Martin S."/>
            <person name="Oeyen J.P."/>
            <person name="Donath A."/>
            <person name="Petersen M."/>
            <person name="Wilbrandt J."/>
            <person name="Misof B."/>
            <person name="Liedtke D."/>
            <person name="Thamm M."/>
            <person name="Scheiner R."/>
            <person name="Schmitt T."/>
            <person name="Niehuis O."/>
        </authorList>
    </citation>
    <scope>NUCLEOTIDE SEQUENCE</scope>
    <source>
        <strain evidence="2">GBR_01_08_01A</strain>
    </source>
</reference>
<proteinExistence type="predicted"/>
<dbReference type="AlphaFoldDB" id="A0AAD9VT93"/>
<reference evidence="2" key="1">
    <citation type="submission" date="2021-08" db="EMBL/GenBank/DDBJ databases">
        <authorList>
            <person name="Misof B."/>
            <person name="Oliver O."/>
            <person name="Podsiadlowski L."/>
            <person name="Donath A."/>
            <person name="Peters R."/>
            <person name="Mayer C."/>
            <person name="Rust J."/>
            <person name="Gunkel S."/>
            <person name="Lesny P."/>
            <person name="Martin S."/>
            <person name="Oeyen J.P."/>
            <person name="Petersen M."/>
            <person name="Panagiotis P."/>
            <person name="Wilbrandt J."/>
            <person name="Tanja T."/>
        </authorList>
    </citation>
    <scope>NUCLEOTIDE SEQUENCE</scope>
    <source>
        <strain evidence="2">GBR_01_08_01A</strain>
        <tissue evidence="2">Thorax + abdomen</tissue>
    </source>
</reference>
<feature type="region of interest" description="Disordered" evidence="1">
    <location>
        <begin position="86"/>
        <end position="110"/>
    </location>
</feature>
<gene>
    <name evidence="2" type="ORF">KPH14_001476</name>
</gene>
<feature type="region of interest" description="Disordered" evidence="1">
    <location>
        <begin position="142"/>
        <end position="223"/>
    </location>
</feature>
<comment type="caution">
    <text evidence="2">The sequence shown here is derived from an EMBL/GenBank/DDBJ whole genome shotgun (WGS) entry which is preliminary data.</text>
</comment>
<feature type="region of interest" description="Disordered" evidence="1">
    <location>
        <begin position="1"/>
        <end position="20"/>
    </location>
</feature>
<dbReference type="Proteomes" id="UP001258017">
    <property type="component" value="Unassembled WGS sequence"/>
</dbReference>
<feature type="compositionally biased region" description="Acidic residues" evidence="1">
    <location>
        <begin position="146"/>
        <end position="162"/>
    </location>
</feature>
<dbReference type="EMBL" id="JAIFRP010000014">
    <property type="protein sequence ID" value="KAK2586218.1"/>
    <property type="molecule type" value="Genomic_DNA"/>
</dbReference>